<feature type="region of interest" description="Disordered" evidence="7">
    <location>
        <begin position="1173"/>
        <end position="1232"/>
    </location>
</feature>
<name>A0A6A7G0F3_9CRUS</name>
<feature type="compositionally biased region" description="Low complexity" evidence="7">
    <location>
        <begin position="1216"/>
        <end position="1230"/>
    </location>
</feature>
<dbReference type="PROSITE" id="PS00018">
    <property type="entry name" value="EF_HAND_1"/>
    <property type="match status" value="1"/>
</dbReference>
<dbReference type="Gene3D" id="1.10.238.10">
    <property type="entry name" value="EF-hand"/>
    <property type="match status" value="1"/>
</dbReference>
<feature type="compositionally biased region" description="Low complexity" evidence="7">
    <location>
        <begin position="730"/>
        <end position="759"/>
    </location>
</feature>
<keyword evidence="6" id="KW-0175">Coiled coil</keyword>
<keyword evidence="2" id="KW-0963">Cytoplasm</keyword>
<feature type="region of interest" description="Disordered" evidence="7">
    <location>
        <begin position="415"/>
        <end position="449"/>
    </location>
</feature>
<feature type="compositionally biased region" description="Basic and acidic residues" evidence="7">
    <location>
        <begin position="840"/>
        <end position="849"/>
    </location>
</feature>
<evidence type="ECO:0000256" key="7">
    <source>
        <dbReference type="SAM" id="MobiDB-lite"/>
    </source>
</evidence>
<dbReference type="PROSITE" id="PS50222">
    <property type="entry name" value="EF_HAND_2"/>
    <property type="match status" value="1"/>
</dbReference>
<feature type="region of interest" description="Disordered" evidence="7">
    <location>
        <begin position="222"/>
        <end position="251"/>
    </location>
</feature>
<accession>A0A6A7G0F3</accession>
<dbReference type="GO" id="GO:0005509">
    <property type="term" value="F:calcium ion binding"/>
    <property type="evidence" value="ECO:0007669"/>
    <property type="project" value="InterPro"/>
</dbReference>
<dbReference type="GO" id="GO:0005813">
    <property type="term" value="C:centrosome"/>
    <property type="evidence" value="ECO:0007669"/>
    <property type="project" value="UniProtKB-SubCell"/>
</dbReference>
<protein>
    <submittedName>
        <fullName evidence="9">Ninein-like protein</fullName>
    </submittedName>
</protein>
<evidence type="ECO:0000256" key="6">
    <source>
        <dbReference type="SAM" id="Coils"/>
    </source>
</evidence>
<evidence type="ECO:0000259" key="8">
    <source>
        <dbReference type="PROSITE" id="PS50222"/>
    </source>
</evidence>
<dbReference type="EMBL" id="IACT01005135">
    <property type="protein sequence ID" value="LAC24301.1"/>
    <property type="molecule type" value="mRNA"/>
</dbReference>
<sequence>MPATLGQNSAAMDGNEMSNMDQSTPAEEQDSKEEFVRNIWSRLGVGHDGFLSLLDLTKVCHAIGMENNAAELFSRLDLDGDGRISFAEFLHLFQKGAADNSASEQANVSSVSTSSTMQQGEVLSNDSNTVSSNNNTGLEDDLSSGCVTALLLPIDPISRYHKSMAVWRVLQQWESYGISDGRSLLKDLGLPYSNNEQLQLQELLTAVEDECCSLTSPRLESVRGSSSSGGRAGGGCNSSNGSRRASTMDGDTVAAAEGSSTRKALCLLLLQETKQLRNTVESAWCEREKLRADLAHTSQRLATQAQELDDHTIALEATAHQHIQSVEKQHQEAGRVMQERLSSEREAREQAALALSDTTLRAQQLQDQLNKLKAQLERANRSCERLDGENSELSSKLEATTAALADAQALNTKLQQQGSVMTSDSGNGGSITSSSSNTSTTAGGGGGVVGDECEWREVMNQMSRVRHDNQSLRDTNDELMARIDQLSLHQPYAATHHHYNIGGAGEISMDGSCMGDYLLPGVINNSSMNNTNNSISSMNSSLPLGAATNDLSGSYSGNGLSATKAPSSTTFAGNNISVENYQHSSMATAAQGVSRLKRSAMSGSDEESPSPRDVSSAGRRSSPDLLSPRAGKIARCATSPPPLLHASAAASTSAAPHNEVASSSILGDGLGSSTAAPSALQYYSNSQPASLDLHLSSMSSVWGGNSSSGGGRGVGVGSIALDRHHRRVASTNSMGTSGGLSSSSGSISPSASAPHSARQGRGGLGLEAELAGGRVEVANLVQQRDHLATCVASLQIQLDTQLCKWSDWEVVLKKLLAELQPSSSASAGESGHPVPNATDNTKEDKKEKISASSSPEDSKEQSSASVTQNDQQNDAYVSSLGGDATDAVSEVSSNFQEEDSPRKPPSDLQPLFVALQAAVASIHKTAAAQKKALQDELLAVERSKAELQDRFLLMKTEFMNVRGELDKCEEYWLLKLQEEQDYYEEERRVYDDNFAKLESKICEYEADELNKISDVAIKQRLTPIDESVMFEQQVSALEQELTEALQQLQQTELEKHAAQSEATDANRQLQQVKQGQQQVAQQQRQLLHITDAEQQPMTVGQQQRTAEQMTVEQQPQTVEQMAVGQMQRTAEQMTVEQQPQTAEQMTVDQMQRSAERMAFDIQPHITEERVQHATVEQQQQMQQGTDEPTAAEQRSNEQDERILNNAVSKSTDVEESSSSDVGGCSCSTSSGDDAELQESFKQLHAAQHNATAAREELENMQDRIQQRLLTILTTTSTDDTAADAAAAPAVPDQHLIPAVAVTALLKGCQEQQKAQVSQLEAALSAAHHHLHHHAAQHTEQVRRAERTDKLLAELFVENAELMRVLQLTEERQKHAEQQLRMIT</sequence>
<dbReference type="InterPro" id="IPR001751">
    <property type="entry name" value="S100/CaBP7/8-like_CS"/>
</dbReference>
<proteinExistence type="evidence at transcript level"/>
<evidence type="ECO:0000256" key="4">
    <source>
        <dbReference type="ARBA" id="ARBA00022837"/>
    </source>
</evidence>
<reference evidence="9" key="1">
    <citation type="submission" date="2017-11" db="EMBL/GenBank/DDBJ databases">
        <title>The sensing device of the deep-sea amphipod.</title>
        <authorList>
            <person name="Kobayashi H."/>
            <person name="Nagahama T."/>
            <person name="Arai W."/>
            <person name="Sasagawa Y."/>
            <person name="Umeda M."/>
            <person name="Hayashi T."/>
            <person name="Nikaido I."/>
            <person name="Watanabe H."/>
            <person name="Oguri K."/>
            <person name="Kitazato H."/>
            <person name="Fujioka K."/>
            <person name="Kido Y."/>
            <person name="Takami H."/>
        </authorList>
    </citation>
    <scope>NUCLEOTIDE SEQUENCE</scope>
    <source>
        <tissue evidence="9">Whole body</tissue>
    </source>
</reference>
<dbReference type="PANTHER" id="PTHR18905:SF13">
    <property type="entry name" value="NON-CENTROSOMAL MICROTUBULE ARRAY"/>
    <property type="match status" value="1"/>
</dbReference>
<keyword evidence="3" id="KW-0597">Phosphoprotein</keyword>
<dbReference type="InterPro" id="IPR018247">
    <property type="entry name" value="EF_Hand_1_Ca_BS"/>
</dbReference>
<dbReference type="PANTHER" id="PTHR18905">
    <property type="entry name" value="NINEIN"/>
    <property type="match status" value="1"/>
</dbReference>
<evidence type="ECO:0000256" key="2">
    <source>
        <dbReference type="ARBA" id="ARBA00022490"/>
    </source>
</evidence>
<feature type="domain" description="EF-hand" evidence="8">
    <location>
        <begin position="64"/>
        <end position="99"/>
    </location>
</feature>
<dbReference type="InterPro" id="IPR002048">
    <property type="entry name" value="EF_hand_dom"/>
</dbReference>
<feature type="region of interest" description="Disordered" evidence="7">
    <location>
        <begin position="589"/>
        <end position="629"/>
    </location>
</feature>
<feature type="coiled-coil region" evidence="6">
    <location>
        <begin position="462"/>
        <end position="489"/>
    </location>
</feature>
<feature type="compositionally biased region" description="Low complexity" evidence="7">
    <location>
        <begin position="850"/>
        <end position="865"/>
    </location>
</feature>
<comment type="subcellular location">
    <subcellularLocation>
        <location evidence="1">Cytoplasm</location>
        <location evidence="1">Cytoskeleton</location>
        <location evidence="1">Microtubule organizing center</location>
        <location evidence="1">Centrosome</location>
    </subcellularLocation>
</comment>
<feature type="region of interest" description="Disordered" evidence="7">
    <location>
        <begin position="1"/>
        <end position="32"/>
    </location>
</feature>
<evidence type="ECO:0000256" key="5">
    <source>
        <dbReference type="ARBA" id="ARBA00023212"/>
    </source>
</evidence>
<dbReference type="PROSITE" id="PS00303">
    <property type="entry name" value="S100_CABP"/>
    <property type="match status" value="1"/>
</dbReference>
<feature type="compositionally biased region" description="Polar residues" evidence="7">
    <location>
        <begin position="1"/>
        <end position="26"/>
    </location>
</feature>
<dbReference type="SMART" id="SM00054">
    <property type="entry name" value="EFh"/>
    <property type="match status" value="1"/>
</dbReference>
<evidence type="ECO:0000313" key="9">
    <source>
        <dbReference type="EMBL" id="LAC24301.1"/>
    </source>
</evidence>
<evidence type="ECO:0000256" key="3">
    <source>
        <dbReference type="ARBA" id="ARBA00022553"/>
    </source>
</evidence>
<feature type="coiled-coil region" evidence="6">
    <location>
        <begin position="1351"/>
        <end position="1378"/>
    </location>
</feature>
<dbReference type="SUPFAM" id="SSF47473">
    <property type="entry name" value="EF-hand"/>
    <property type="match status" value="1"/>
</dbReference>
<keyword evidence="5" id="KW-0206">Cytoskeleton</keyword>
<keyword evidence="4" id="KW-0106">Calcium</keyword>
<feature type="region of interest" description="Disordered" evidence="7">
    <location>
        <begin position="1127"/>
        <end position="1149"/>
    </location>
</feature>
<feature type="compositionally biased region" description="Low complexity" evidence="7">
    <location>
        <begin position="422"/>
        <end position="441"/>
    </location>
</feature>
<dbReference type="InterPro" id="IPR011992">
    <property type="entry name" value="EF-hand-dom_pair"/>
</dbReference>
<feature type="compositionally biased region" description="Polar residues" evidence="7">
    <location>
        <begin position="866"/>
        <end position="876"/>
    </location>
</feature>
<evidence type="ECO:0000256" key="1">
    <source>
        <dbReference type="ARBA" id="ARBA00004300"/>
    </source>
</evidence>
<feature type="coiled-coil region" evidence="6">
    <location>
        <begin position="1027"/>
        <end position="1085"/>
    </location>
</feature>
<organism evidence="9">
    <name type="scientific">Hirondellea gigas</name>
    <dbReference type="NCBI Taxonomy" id="1518452"/>
    <lineage>
        <taxon>Eukaryota</taxon>
        <taxon>Metazoa</taxon>
        <taxon>Ecdysozoa</taxon>
        <taxon>Arthropoda</taxon>
        <taxon>Crustacea</taxon>
        <taxon>Multicrustacea</taxon>
        <taxon>Malacostraca</taxon>
        <taxon>Eumalacostraca</taxon>
        <taxon>Peracarida</taxon>
        <taxon>Amphipoda</taxon>
        <taxon>Amphilochidea</taxon>
        <taxon>Lysianassida</taxon>
        <taxon>Lysianassidira</taxon>
        <taxon>Lysianassoidea</taxon>
        <taxon>Lysianassidae</taxon>
        <taxon>Hirondellea</taxon>
    </lineage>
</organism>
<feature type="region of interest" description="Disordered" evidence="7">
    <location>
        <begin position="822"/>
        <end position="880"/>
    </location>
</feature>
<dbReference type="GO" id="GO:0034454">
    <property type="term" value="P:microtubule anchoring at centrosome"/>
    <property type="evidence" value="ECO:0007669"/>
    <property type="project" value="TreeGrafter"/>
</dbReference>
<dbReference type="CDD" id="cd00051">
    <property type="entry name" value="EFh"/>
    <property type="match status" value="1"/>
</dbReference>
<dbReference type="Pfam" id="PF13499">
    <property type="entry name" value="EF-hand_7"/>
    <property type="match status" value="1"/>
</dbReference>
<feature type="region of interest" description="Disordered" evidence="7">
    <location>
        <begin position="727"/>
        <end position="761"/>
    </location>
</feature>